<reference evidence="2" key="1">
    <citation type="journal article" date="2015" name="MBio">
        <title>Genome-Resolved Metagenomic Analysis Reveals Roles for Candidate Phyla and Other Microbial Community Members in Biogeochemical Transformations in Oil Reservoirs.</title>
        <authorList>
            <person name="Hu P."/>
            <person name="Tom L."/>
            <person name="Singh A."/>
            <person name="Thomas B.C."/>
            <person name="Baker B.J."/>
            <person name="Piceno Y.M."/>
            <person name="Andersen G.L."/>
            <person name="Banfield J.F."/>
        </authorList>
    </citation>
    <scope>NUCLEOTIDE SEQUENCE [LARGE SCALE GENOMIC DNA]</scope>
</reference>
<gene>
    <name evidence="1" type="ORF">XD94_0961</name>
</gene>
<dbReference type="PATRIC" id="fig|1184387.3.peg.1369"/>
<accession>A0A101HP69</accession>
<sequence length="85" mass="9805">MFAEFLIFGMTYAHLLDEFGEEVTESFRKTMEDKAGFTMSNVVGRQLHLYQKASKEGRAMKFEDELAEISAQNRQHLLDRALSVN</sequence>
<dbReference type="Proteomes" id="UP000054092">
    <property type="component" value="Unassembled WGS sequence"/>
</dbReference>
<evidence type="ECO:0000313" key="2">
    <source>
        <dbReference type="Proteomes" id="UP000054092"/>
    </source>
</evidence>
<protein>
    <submittedName>
        <fullName evidence="1">Uncharacterized protein</fullName>
    </submittedName>
</protein>
<organism evidence="1 2">
    <name type="scientific">Mesotoga prima</name>
    <dbReference type="NCBI Taxonomy" id="1184387"/>
    <lineage>
        <taxon>Bacteria</taxon>
        <taxon>Thermotogati</taxon>
        <taxon>Thermotogota</taxon>
        <taxon>Thermotogae</taxon>
        <taxon>Kosmotogales</taxon>
        <taxon>Kosmotogaceae</taxon>
        <taxon>Mesotoga</taxon>
    </lineage>
</organism>
<evidence type="ECO:0000313" key="1">
    <source>
        <dbReference type="EMBL" id="KUK80465.1"/>
    </source>
</evidence>
<proteinExistence type="predicted"/>
<name>A0A101HP69_9BACT</name>
<comment type="caution">
    <text evidence="1">The sequence shown here is derived from an EMBL/GenBank/DDBJ whole genome shotgun (WGS) entry which is preliminary data.</text>
</comment>
<dbReference type="AlphaFoldDB" id="A0A101HP69"/>
<dbReference type="EMBL" id="LGGP01000153">
    <property type="protein sequence ID" value="KUK80465.1"/>
    <property type="molecule type" value="Genomic_DNA"/>
</dbReference>